<feature type="domain" description="Erythromycin biosynthesis protein CIII-like C-terminal" evidence="3">
    <location>
        <begin position="290"/>
        <end position="381"/>
    </location>
</feature>
<comment type="caution">
    <text evidence="4">The sequence shown here is derived from an EMBL/GenBank/DDBJ whole genome shotgun (WGS) entry which is preliminary data.</text>
</comment>
<dbReference type="InterPro" id="IPR050426">
    <property type="entry name" value="Glycosyltransferase_28"/>
</dbReference>
<dbReference type="PANTHER" id="PTHR48050">
    <property type="entry name" value="STEROL 3-BETA-GLUCOSYLTRANSFERASE"/>
    <property type="match status" value="1"/>
</dbReference>
<proteinExistence type="predicted"/>
<evidence type="ECO:0000313" key="4">
    <source>
        <dbReference type="EMBL" id="MCX4234868.1"/>
    </source>
</evidence>
<evidence type="ECO:0000259" key="3">
    <source>
        <dbReference type="Pfam" id="PF06722"/>
    </source>
</evidence>
<keyword evidence="1" id="KW-0808">Transferase</keyword>
<sequence>MRVLLSTYGTRGDVEPLVALAVRLQALGAEVRMCAPPDEEFARRLAGVDVRLFPVGPPVRSMMSGTSLPSAAKLFRSRNELVDAQFDVLPAAVEGCDALVVAGLAQIAARSVAEAAGIRYVYTSYAAVNLPSPHHAPPPRPGWPEPETDDNRTRWEVDAQLVNAQYAETLNGHRASLGLPPVDNVRDHVYSEQPWLAADPVLGRWPRTPGLDVVQTGAWGLPDERPLPAGLSAFLDAGAPPVYVGFGSLRPAPDIARRAVDEVRAQGHRVLVSRGWADLDMADEQDDCLTIGEVSHQSLFPRVAAVVHHGGAGTTLTAARAGVPQVVVPLQVADNPYWASRVAALDIGAALDGPTLTDDSLTLAFKTALAPGTRARAKALGAGIRSDGAEVAARLLVEAIG</sequence>
<evidence type="ECO:0000313" key="5">
    <source>
        <dbReference type="Proteomes" id="UP001165590"/>
    </source>
</evidence>
<dbReference type="InterPro" id="IPR002213">
    <property type="entry name" value="UDP_glucos_trans"/>
</dbReference>
<dbReference type="PANTHER" id="PTHR48050:SF13">
    <property type="entry name" value="STEROL 3-BETA-GLUCOSYLTRANSFERASE UGT80A2"/>
    <property type="match status" value="1"/>
</dbReference>
<evidence type="ECO:0000259" key="2">
    <source>
        <dbReference type="Pfam" id="PF03033"/>
    </source>
</evidence>
<organism evidence="4 5">
    <name type="scientific">Streptomyces ortus</name>
    <dbReference type="NCBI Taxonomy" id="2867268"/>
    <lineage>
        <taxon>Bacteria</taxon>
        <taxon>Bacillati</taxon>
        <taxon>Actinomycetota</taxon>
        <taxon>Actinomycetes</taxon>
        <taxon>Kitasatosporales</taxon>
        <taxon>Streptomycetaceae</taxon>
        <taxon>Streptomyces</taxon>
    </lineage>
</organism>
<evidence type="ECO:0000256" key="1">
    <source>
        <dbReference type="ARBA" id="ARBA00022679"/>
    </source>
</evidence>
<dbReference type="Proteomes" id="UP001165590">
    <property type="component" value="Unassembled WGS sequence"/>
</dbReference>
<dbReference type="InterPro" id="IPR010610">
    <property type="entry name" value="EryCIII-like_C"/>
</dbReference>
<dbReference type="CDD" id="cd03784">
    <property type="entry name" value="GT1_Gtf-like"/>
    <property type="match status" value="1"/>
</dbReference>
<dbReference type="SUPFAM" id="SSF53756">
    <property type="entry name" value="UDP-Glycosyltransferase/glycogen phosphorylase"/>
    <property type="match status" value="1"/>
</dbReference>
<accession>A0ABT3V972</accession>
<dbReference type="EMBL" id="JAIFZO010000002">
    <property type="protein sequence ID" value="MCX4234868.1"/>
    <property type="molecule type" value="Genomic_DNA"/>
</dbReference>
<protein>
    <submittedName>
        <fullName evidence="4">Glycosyltransferase</fullName>
    </submittedName>
</protein>
<feature type="domain" description="Glycosyltransferase family 28 N-terminal" evidence="2">
    <location>
        <begin position="3"/>
        <end position="125"/>
    </location>
</feature>
<dbReference type="RefSeq" id="WP_267027632.1">
    <property type="nucleotide sequence ID" value="NZ_JAIFZO010000002.1"/>
</dbReference>
<gene>
    <name evidence="4" type="ORF">K3769_19195</name>
</gene>
<dbReference type="Pfam" id="PF03033">
    <property type="entry name" value="Glyco_transf_28"/>
    <property type="match status" value="1"/>
</dbReference>
<dbReference type="Gene3D" id="3.40.50.2000">
    <property type="entry name" value="Glycogen Phosphorylase B"/>
    <property type="match status" value="2"/>
</dbReference>
<dbReference type="Pfam" id="PF06722">
    <property type="entry name" value="EryCIII-like_C"/>
    <property type="match status" value="1"/>
</dbReference>
<dbReference type="InterPro" id="IPR004276">
    <property type="entry name" value="GlycoTrans_28_N"/>
</dbReference>
<reference evidence="4" key="1">
    <citation type="journal article" date="2022" name="bioRxiv">
        <title>Discovery and biosynthetic assessment of Streptomyces ortus sp nov. isolated from a deep-sea sponge.</title>
        <authorList>
            <person name="Williams S.E."/>
        </authorList>
    </citation>
    <scope>NUCLEOTIDE SEQUENCE</scope>
    <source>
        <strain evidence="4">A15ISP2-DRY2</strain>
    </source>
</reference>
<keyword evidence="5" id="KW-1185">Reference proteome</keyword>
<name>A0ABT3V972_9ACTN</name>